<gene>
    <name evidence="2" type="ORF">EVOR1521_LOCUS22295</name>
</gene>
<sequence>MHHGVKKENFQRLKVQIGVAREKVKDLQRRKLREEHEKEVAAMKEALTEKVEALLQRVQKAEESLQKVEEEAKVFKQGKDMKSLEMVKLADDLDVQIKAERESLEALKKDIAGVREGVDAEILSWFTAQARPVETKFKFLEPRLSALTTGSARFRESAKGKSRLELQQIEQSAEAMLRWHQKAKSLTPDEVADAFGGDAVTEE</sequence>
<proteinExistence type="predicted"/>
<keyword evidence="3" id="KW-1185">Reference proteome</keyword>
<evidence type="ECO:0000256" key="1">
    <source>
        <dbReference type="SAM" id="Coils"/>
    </source>
</evidence>
<dbReference type="AlphaFoldDB" id="A0AA36J3F9"/>
<comment type="caution">
    <text evidence="2">The sequence shown here is derived from an EMBL/GenBank/DDBJ whole genome shotgun (WGS) entry which is preliminary data.</text>
</comment>
<evidence type="ECO:0000313" key="2">
    <source>
        <dbReference type="EMBL" id="CAJ1398516.1"/>
    </source>
</evidence>
<feature type="coiled-coil region" evidence="1">
    <location>
        <begin position="10"/>
        <end position="110"/>
    </location>
</feature>
<protein>
    <submittedName>
        <fullName evidence="2">Uncharacterized protein</fullName>
    </submittedName>
</protein>
<keyword evidence="1" id="KW-0175">Coiled coil</keyword>
<reference evidence="2" key="1">
    <citation type="submission" date="2023-08" db="EMBL/GenBank/DDBJ databases">
        <authorList>
            <person name="Chen Y."/>
            <person name="Shah S."/>
            <person name="Dougan E. K."/>
            <person name="Thang M."/>
            <person name="Chan C."/>
        </authorList>
    </citation>
    <scope>NUCLEOTIDE SEQUENCE</scope>
</reference>
<dbReference type="EMBL" id="CAUJNA010003303">
    <property type="protein sequence ID" value="CAJ1398516.1"/>
    <property type="molecule type" value="Genomic_DNA"/>
</dbReference>
<name>A0AA36J3F9_9DINO</name>
<accession>A0AA36J3F9</accession>
<organism evidence="2 3">
    <name type="scientific">Effrenium voratum</name>
    <dbReference type="NCBI Taxonomy" id="2562239"/>
    <lineage>
        <taxon>Eukaryota</taxon>
        <taxon>Sar</taxon>
        <taxon>Alveolata</taxon>
        <taxon>Dinophyceae</taxon>
        <taxon>Suessiales</taxon>
        <taxon>Symbiodiniaceae</taxon>
        <taxon>Effrenium</taxon>
    </lineage>
</organism>
<dbReference type="Proteomes" id="UP001178507">
    <property type="component" value="Unassembled WGS sequence"/>
</dbReference>
<evidence type="ECO:0000313" key="3">
    <source>
        <dbReference type="Proteomes" id="UP001178507"/>
    </source>
</evidence>